<protein>
    <recommendedName>
        <fullName evidence="5">ARID domain-containing protein</fullName>
    </recommendedName>
</protein>
<dbReference type="SMART" id="SM00501">
    <property type="entry name" value="BRIGHT"/>
    <property type="match status" value="1"/>
</dbReference>
<comment type="caution">
    <text evidence="6">The sequence shown here is derived from an EMBL/GenBank/DDBJ whole genome shotgun (WGS) entry which is preliminary data.</text>
</comment>
<dbReference type="GO" id="GO:0003677">
    <property type="term" value="F:DNA binding"/>
    <property type="evidence" value="ECO:0007669"/>
    <property type="project" value="UniProtKB-KW"/>
</dbReference>
<organism evidence="6 7">
    <name type="scientific">Erythroxylum novogranatense</name>
    <dbReference type="NCBI Taxonomy" id="1862640"/>
    <lineage>
        <taxon>Eukaryota</taxon>
        <taxon>Viridiplantae</taxon>
        <taxon>Streptophyta</taxon>
        <taxon>Embryophyta</taxon>
        <taxon>Tracheophyta</taxon>
        <taxon>Spermatophyta</taxon>
        <taxon>Magnoliopsida</taxon>
        <taxon>eudicotyledons</taxon>
        <taxon>Gunneridae</taxon>
        <taxon>Pentapetalae</taxon>
        <taxon>rosids</taxon>
        <taxon>fabids</taxon>
        <taxon>Malpighiales</taxon>
        <taxon>Erythroxylaceae</taxon>
        <taxon>Erythroxylum</taxon>
    </lineage>
</organism>
<proteinExistence type="predicted"/>
<evidence type="ECO:0000259" key="5">
    <source>
        <dbReference type="PROSITE" id="PS51011"/>
    </source>
</evidence>
<keyword evidence="1" id="KW-0805">Transcription regulation</keyword>
<dbReference type="SUPFAM" id="SSF46774">
    <property type="entry name" value="ARID-like"/>
    <property type="match status" value="1"/>
</dbReference>
<dbReference type="EMBL" id="JAIWQS010000002">
    <property type="protein sequence ID" value="KAJ8772702.1"/>
    <property type="molecule type" value="Genomic_DNA"/>
</dbReference>
<evidence type="ECO:0000256" key="4">
    <source>
        <dbReference type="ARBA" id="ARBA00023242"/>
    </source>
</evidence>
<keyword evidence="3" id="KW-0804">Transcription</keyword>
<keyword evidence="7" id="KW-1185">Reference proteome</keyword>
<dbReference type="PROSITE" id="PS51011">
    <property type="entry name" value="ARID"/>
    <property type="match status" value="1"/>
</dbReference>
<feature type="domain" description="ARID" evidence="5">
    <location>
        <begin position="1"/>
        <end position="66"/>
    </location>
</feature>
<dbReference type="Pfam" id="PF01388">
    <property type="entry name" value="ARID"/>
    <property type="match status" value="1"/>
</dbReference>
<accession>A0AAV8U068</accession>
<evidence type="ECO:0000256" key="1">
    <source>
        <dbReference type="ARBA" id="ARBA00023015"/>
    </source>
</evidence>
<dbReference type="CDD" id="cd16100">
    <property type="entry name" value="ARID"/>
    <property type="match status" value="1"/>
</dbReference>
<reference evidence="6 7" key="1">
    <citation type="submission" date="2021-09" db="EMBL/GenBank/DDBJ databases">
        <title>Genomic insights and catalytic innovation underlie evolution of tropane alkaloids biosynthesis.</title>
        <authorList>
            <person name="Wang Y.-J."/>
            <person name="Tian T."/>
            <person name="Huang J.-P."/>
            <person name="Huang S.-X."/>
        </authorList>
    </citation>
    <scope>NUCLEOTIDE SEQUENCE [LARGE SCALE GENOMIC DNA]</scope>
    <source>
        <strain evidence="6">KIB-2018</strain>
        <tissue evidence="6">Leaf</tissue>
    </source>
</reference>
<dbReference type="InterPro" id="IPR001606">
    <property type="entry name" value="ARID_dom"/>
</dbReference>
<dbReference type="InterPro" id="IPR045147">
    <property type="entry name" value="ARI3A/B/C"/>
</dbReference>
<dbReference type="PANTHER" id="PTHR15348">
    <property type="entry name" value="AT-RICH INTERACTIVE DOMAIN-CONTAINING PROTEIN ARID DOMAIN- CONTAINING PROTEIN DEAD RINGER PROTEIN B-CELL REGULATOR OF IGH TRANSCRIPTION BRIGHT"/>
    <property type="match status" value="1"/>
</dbReference>
<keyword evidence="4" id="KW-0539">Nucleus</keyword>
<keyword evidence="2" id="KW-0238">DNA-binding</keyword>
<dbReference type="PANTHER" id="PTHR15348:SF17">
    <property type="entry name" value="AT-RICH INTERACTIVE DOMAIN-CONTAINING PROTEIN 5"/>
    <property type="match status" value="1"/>
</dbReference>
<dbReference type="InterPro" id="IPR036431">
    <property type="entry name" value="ARID_dom_sf"/>
</dbReference>
<evidence type="ECO:0000313" key="6">
    <source>
        <dbReference type="EMBL" id="KAJ8772702.1"/>
    </source>
</evidence>
<dbReference type="GO" id="GO:0006357">
    <property type="term" value="P:regulation of transcription by RNA polymerase II"/>
    <property type="evidence" value="ECO:0007669"/>
    <property type="project" value="InterPro"/>
</dbReference>
<dbReference type="Proteomes" id="UP001159364">
    <property type="component" value="Linkage Group LG02"/>
</dbReference>
<dbReference type="GO" id="GO:0005634">
    <property type="term" value="C:nucleus"/>
    <property type="evidence" value="ECO:0007669"/>
    <property type="project" value="TreeGrafter"/>
</dbReference>
<gene>
    <name evidence="6" type="ORF">K2173_027879</name>
</gene>
<name>A0AAV8U068_9ROSI</name>
<dbReference type="Gene3D" id="1.10.150.60">
    <property type="entry name" value="ARID DNA-binding domain"/>
    <property type="match status" value="1"/>
</dbReference>
<evidence type="ECO:0000256" key="2">
    <source>
        <dbReference type="ARBA" id="ARBA00023125"/>
    </source>
</evidence>
<evidence type="ECO:0000256" key="3">
    <source>
        <dbReference type="ARBA" id="ARBA00023163"/>
    </source>
</evidence>
<dbReference type="AlphaFoldDB" id="A0AAV8U068"/>
<evidence type="ECO:0000313" key="7">
    <source>
        <dbReference type="Proteomes" id="UP001159364"/>
    </source>
</evidence>
<sequence length="223" mass="25271">MGVRLWRAVIKLGGYEVVTTSKLWRQVGSLSTLPSNGFFCVTCTTVSWTFRNFYEKALLEYEKHKRQIGELQLPGSPVHQSISANAKKRYFFVQTNAYQPPGSGRERRVAATRAMQGWHAQRLVGYGEISEPIIKDKNLNSATKREKPLKSIGIHKQRAINVDPADKHESNEADKELVAEIVDIGPPANWVKINVHETKDCYEVYALVPGLLREEVRNPLEII</sequence>